<reference evidence="2" key="1">
    <citation type="journal article" date="2021" name="PeerJ">
        <title>Extensive microbial diversity within the chicken gut microbiome revealed by metagenomics and culture.</title>
        <authorList>
            <person name="Gilroy R."/>
            <person name="Ravi A."/>
            <person name="Getino M."/>
            <person name="Pursley I."/>
            <person name="Horton D.L."/>
            <person name="Alikhan N.F."/>
            <person name="Baker D."/>
            <person name="Gharbi K."/>
            <person name="Hall N."/>
            <person name="Watson M."/>
            <person name="Adriaenssens E.M."/>
            <person name="Foster-Nyarko E."/>
            <person name="Jarju S."/>
            <person name="Secka A."/>
            <person name="Antonio M."/>
            <person name="Oren A."/>
            <person name="Chaudhuri R.R."/>
            <person name="La Ragione R."/>
            <person name="Hildebrand F."/>
            <person name="Pallen M.J."/>
        </authorList>
    </citation>
    <scope>NUCLEOTIDE SEQUENCE</scope>
    <source>
        <strain evidence="2">CHK183-5548</strain>
    </source>
</reference>
<feature type="domain" description="Rad50/SbcC-type AAA" evidence="1">
    <location>
        <begin position="14"/>
        <end position="141"/>
    </location>
</feature>
<dbReference type="AlphaFoldDB" id="A0A9D2PFF6"/>
<evidence type="ECO:0000313" key="3">
    <source>
        <dbReference type="Proteomes" id="UP000823883"/>
    </source>
</evidence>
<comment type="caution">
    <text evidence="2">The sequence shown here is derived from an EMBL/GenBank/DDBJ whole genome shotgun (WGS) entry which is preliminary data.</text>
</comment>
<organism evidence="2 3">
    <name type="scientific">Candidatus Lachnoclostridium pullistercoris</name>
    <dbReference type="NCBI Taxonomy" id="2838632"/>
    <lineage>
        <taxon>Bacteria</taxon>
        <taxon>Bacillati</taxon>
        <taxon>Bacillota</taxon>
        <taxon>Clostridia</taxon>
        <taxon>Lachnospirales</taxon>
        <taxon>Lachnospiraceae</taxon>
    </lineage>
</organism>
<accession>A0A9D2PFF6</accession>
<evidence type="ECO:0000259" key="1">
    <source>
        <dbReference type="Pfam" id="PF13476"/>
    </source>
</evidence>
<dbReference type="GO" id="GO:0005524">
    <property type="term" value="F:ATP binding"/>
    <property type="evidence" value="ECO:0007669"/>
    <property type="project" value="UniProtKB-KW"/>
</dbReference>
<gene>
    <name evidence="2" type="ORF">IAA04_07360</name>
</gene>
<dbReference type="SUPFAM" id="SSF52540">
    <property type="entry name" value="P-loop containing nucleoside triphosphate hydrolases"/>
    <property type="match status" value="1"/>
</dbReference>
<dbReference type="PANTHER" id="PTHR40396">
    <property type="entry name" value="ATPASE-LIKE PROTEIN"/>
    <property type="match status" value="1"/>
</dbReference>
<keyword evidence="2" id="KW-0547">Nucleotide-binding</keyword>
<reference evidence="2" key="2">
    <citation type="submission" date="2021-04" db="EMBL/GenBank/DDBJ databases">
        <authorList>
            <person name="Gilroy R."/>
        </authorList>
    </citation>
    <scope>NUCLEOTIDE SEQUENCE</scope>
    <source>
        <strain evidence="2">CHK183-5548</strain>
    </source>
</reference>
<dbReference type="Proteomes" id="UP000823883">
    <property type="component" value="Unassembled WGS sequence"/>
</dbReference>
<dbReference type="Gene3D" id="3.40.50.300">
    <property type="entry name" value="P-loop containing nucleotide triphosphate hydrolases"/>
    <property type="match status" value="1"/>
</dbReference>
<dbReference type="InterPro" id="IPR027417">
    <property type="entry name" value="P-loop_NTPase"/>
</dbReference>
<sequence>MENTKVRLSKIWIKDFKNVEYGCLNFENSRKAYKASILGLYGQNGSGKTALIDVINLLKLALCGRPVPLYYGDSIHVESDSASFRFQFKINEGEALYEVFYEFSLRKEIDSQSEPNVDEDEAKYRSVLFDEKLSYSYEGSGDKLRLSTLIDTSSKEAFSPRTKYESLVGKNQETAMDLLVEKRIASITSRSFIFSKELLNTIREHLRACSQDQNLIRHRFVLETMVNYGNYDLFVINTSNSGLISLDALPLTFRYSKNNQRFLGQIPVSLDGPTNIPDDMLQIVKDVCENMNIVLSKIVPGLTIGVKDLGQHLTKSGKAGRRIQLMSYKNSREIPLQFESQGIKKIISILQLLIVVYNKSSITVAIDELDSGIFEYLLGELLNIISEKGKGQLIFTSHNLRPLETIDRGFVAFTTTNPKNRYIRFSHVKDNHNLRDFYFRDIVLGEQSEEVYEPTNNYEIALAFREAGEAVEP</sequence>
<dbReference type="EMBL" id="DWWL01000046">
    <property type="protein sequence ID" value="HJC47853.1"/>
    <property type="molecule type" value="Genomic_DNA"/>
</dbReference>
<proteinExistence type="predicted"/>
<dbReference type="PANTHER" id="PTHR40396:SF1">
    <property type="entry name" value="ATPASE AAA-TYPE CORE DOMAIN-CONTAINING PROTEIN"/>
    <property type="match status" value="1"/>
</dbReference>
<dbReference type="Pfam" id="PF13476">
    <property type="entry name" value="AAA_23"/>
    <property type="match status" value="1"/>
</dbReference>
<protein>
    <submittedName>
        <fullName evidence="2">ATP-binding protein</fullName>
    </submittedName>
</protein>
<dbReference type="InterPro" id="IPR038729">
    <property type="entry name" value="Rad50/SbcC_AAA"/>
</dbReference>
<dbReference type="GO" id="GO:0016887">
    <property type="term" value="F:ATP hydrolysis activity"/>
    <property type="evidence" value="ECO:0007669"/>
    <property type="project" value="InterPro"/>
</dbReference>
<evidence type="ECO:0000313" key="2">
    <source>
        <dbReference type="EMBL" id="HJC47853.1"/>
    </source>
</evidence>
<name>A0A9D2PFF6_9FIRM</name>
<keyword evidence="2" id="KW-0067">ATP-binding</keyword>